<dbReference type="InterPro" id="IPR011701">
    <property type="entry name" value="MFS"/>
</dbReference>
<evidence type="ECO:0000256" key="3">
    <source>
        <dbReference type="SAM" id="Phobius"/>
    </source>
</evidence>
<dbReference type="Gene3D" id="1.20.1250.20">
    <property type="entry name" value="MFS general substrate transporter like domains"/>
    <property type="match status" value="1"/>
</dbReference>
<organism evidence="4 5">
    <name type="scientific">Paenibacillus profundus</name>
    <dbReference type="NCBI Taxonomy" id="1173085"/>
    <lineage>
        <taxon>Bacteria</taxon>
        <taxon>Bacillati</taxon>
        <taxon>Bacillota</taxon>
        <taxon>Bacilli</taxon>
        <taxon>Bacillales</taxon>
        <taxon>Paenibacillaceae</taxon>
        <taxon>Paenibacillus</taxon>
    </lineage>
</organism>
<proteinExistence type="predicted"/>
<feature type="transmembrane region" description="Helical" evidence="3">
    <location>
        <begin position="247"/>
        <end position="265"/>
    </location>
</feature>
<feature type="transmembrane region" description="Helical" evidence="3">
    <location>
        <begin position="346"/>
        <end position="365"/>
    </location>
</feature>
<accession>A0ABS8YNU1</accession>
<gene>
    <name evidence="4" type="ORF">LQV63_22235</name>
</gene>
<dbReference type="EMBL" id="JAJNBZ010000023">
    <property type="protein sequence ID" value="MCE5172005.1"/>
    <property type="molecule type" value="Genomic_DNA"/>
</dbReference>
<dbReference type="RefSeq" id="WP_233698316.1">
    <property type="nucleotide sequence ID" value="NZ_JAJNBZ010000023.1"/>
</dbReference>
<evidence type="ECO:0000313" key="5">
    <source>
        <dbReference type="Proteomes" id="UP001199916"/>
    </source>
</evidence>
<feature type="transmembrane region" description="Helical" evidence="3">
    <location>
        <begin position="165"/>
        <end position="187"/>
    </location>
</feature>
<evidence type="ECO:0000256" key="2">
    <source>
        <dbReference type="SAM" id="MobiDB-lite"/>
    </source>
</evidence>
<dbReference type="CDD" id="cd06174">
    <property type="entry name" value="MFS"/>
    <property type="match status" value="1"/>
</dbReference>
<keyword evidence="3" id="KW-0472">Membrane</keyword>
<dbReference type="InterPro" id="IPR036259">
    <property type="entry name" value="MFS_trans_sf"/>
</dbReference>
<keyword evidence="5" id="KW-1185">Reference proteome</keyword>
<dbReference type="SUPFAM" id="SSF103473">
    <property type="entry name" value="MFS general substrate transporter"/>
    <property type="match status" value="1"/>
</dbReference>
<evidence type="ECO:0000313" key="4">
    <source>
        <dbReference type="EMBL" id="MCE5172005.1"/>
    </source>
</evidence>
<comment type="caution">
    <text evidence="4">The sequence shown here is derived from an EMBL/GenBank/DDBJ whole genome shotgun (WGS) entry which is preliminary data.</text>
</comment>
<name>A0ABS8YNU1_9BACL</name>
<reference evidence="4 5" key="1">
    <citation type="submission" date="2021-11" db="EMBL/GenBank/DDBJ databases">
        <title>Draft genome sequence of Paenibacillus profundus YoMME, a new Gram-positive bacteria with exoelectrogenic properties.</title>
        <authorList>
            <person name="Hubenova Y."/>
            <person name="Hubenova E."/>
            <person name="Manasiev Y."/>
            <person name="Peykov S."/>
            <person name="Mitov M."/>
        </authorList>
    </citation>
    <scope>NUCLEOTIDE SEQUENCE [LARGE SCALE GENOMIC DNA]</scope>
    <source>
        <strain evidence="4 5">YoMME</strain>
    </source>
</reference>
<feature type="transmembrane region" description="Helical" evidence="3">
    <location>
        <begin position="98"/>
        <end position="122"/>
    </location>
</feature>
<feature type="transmembrane region" description="Helical" evidence="3">
    <location>
        <begin position="134"/>
        <end position="153"/>
    </location>
</feature>
<feature type="transmembrane region" description="Helical" evidence="3">
    <location>
        <begin position="371"/>
        <end position="390"/>
    </location>
</feature>
<keyword evidence="3" id="KW-0812">Transmembrane</keyword>
<dbReference type="Pfam" id="PF07690">
    <property type="entry name" value="MFS_1"/>
    <property type="match status" value="1"/>
</dbReference>
<dbReference type="Proteomes" id="UP001199916">
    <property type="component" value="Unassembled WGS sequence"/>
</dbReference>
<feature type="transmembrane region" description="Helical" evidence="3">
    <location>
        <begin position="302"/>
        <end position="326"/>
    </location>
</feature>
<feature type="transmembrane region" description="Helical" evidence="3">
    <location>
        <begin position="74"/>
        <end position="92"/>
    </location>
</feature>
<dbReference type="PANTHER" id="PTHR23526:SF2">
    <property type="entry name" value="MAJOR FACILITATOR SUPERFAMILY (MFS) PROFILE DOMAIN-CONTAINING PROTEIN"/>
    <property type="match status" value="1"/>
</dbReference>
<dbReference type="PANTHER" id="PTHR23526">
    <property type="entry name" value="INTEGRAL MEMBRANE TRANSPORT PROTEIN-RELATED"/>
    <property type="match status" value="1"/>
</dbReference>
<evidence type="ECO:0000256" key="1">
    <source>
        <dbReference type="ARBA" id="ARBA00004651"/>
    </source>
</evidence>
<sequence>MKARLDGQSLLLLVVYGLFSLANALSGTFVNVFLWKAKSDYSLIGWFAFSQQIAIGLMFYFAGKWVKEGNKMNCLRLGILLAGIFYAAVLWIDKEAVHYIWPLGLTLGAASGAFWLTFNVVYFEVTDAANRDLFNGWVGFIGSGCGMAAPWASGFLISTLGDSRGYPIIFTISLVVFVAAVIISFWLHKRPPEGHYCWSLPFTSLRPPLSPWRVALPALASQGLRDGVFAFLVGLIVYIVTTNELKLGNYTLITSAVALASFYVAGRFFKVSYRAKGMLLGAMAMALAVVPLFFQIKYGTLLAFGIMISLFSPLFTVPMTSSTFDIMGIDKESVSQRVELTVLREFGLLIGRMAGIAAFIALVQWRTNNTAIVVFLTVIGAAPVLSAWFMQPLVKNQNAKRVPEAMGDAAEEAGEAKMKHKLKEQP</sequence>
<feature type="transmembrane region" description="Helical" evidence="3">
    <location>
        <begin position="42"/>
        <end position="62"/>
    </location>
</feature>
<dbReference type="InterPro" id="IPR052528">
    <property type="entry name" value="Sugar_transport-like"/>
</dbReference>
<feature type="transmembrane region" description="Helical" evidence="3">
    <location>
        <begin position="277"/>
        <end position="296"/>
    </location>
</feature>
<keyword evidence="3" id="KW-1133">Transmembrane helix</keyword>
<feature type="region of interest" description="Disordered" evidence="2">
    <location>
        <begin position="405"/>
        <end position="426"/>
    </location>
</feature>
<protein>
    <submittedName>
        <fullName evidence="4">MFS transporter</fullName>
    </submittedName>
</protein>
<comment type="subcellular location">
    <subcellularLocation>
        <location evidence="1">Cell membrane</location>
        <topology evidence="1">Multi-pass membrane protein</topology>
    </subcellularLocation>
</comment>